<evidence type="ECO:0000256" key="6">
    <source>
        <dbReference type="SAM" id="Phobius"/>
    </source>
</evidence>
<keyword evidence="5 6" id="KW-0472">Membrane</keyword>
<evidence type="ECO:0000313" key="8">
    <source>
        <dbReference type="Proteomes" id="UP000001508"/>
    </source>
</evidence>
<keyword evidence="8" id="KW-1185">Reference proteome</keyword>
<name>D6Z3E3_DESAT</name>
<feature type="transmembrane region" description="Helical" evidence="6">
    <location>
        <begin position="338"/>
        <end position="358"/>
    </location>
</feature>
<keyword evidence="3 6" id="KW-0812">Transmembrane</keyword>
<keyword evidence="2" id="KW-1003">Cell membrane</keyword>
<dbReference type="AlphaFoldDB" id="D6Z3E3"/>
<dbReference type="RefSeq" id="WP_013163596.1">
    <property type="nucleotide sequence ID" value="NC_014216.1"/>
</dbReference>
<dbReference type="PANTHER" id="PTHR33529:SF6">
    <property type="entry name" value="YJGP_YJGQ FAMILY PERMEASE"/>
    <property type="match status" value="1"/>
</dbReference>
<evidence type="ECO:0000256" key="3">
    <source>
        <dbReference type="ARBA" id="ARBA00022692"/>
    </source>
</evidence>
<dbReference type="GO" id="GO:0015920">
    <property type="term" value="P:lipopolysaccharide transport"/>
    <property type="evidence" value="ECO:0007669"/>
    <property type="project" value="TreeGrafter"/>
</dbReference>
<feature type="transmembrane region" description="Helical" evidence="6">
    <location>
        <begin position="65"/>
        <end position="84"/>
    </location>
</feature>
<feature type="transmembrane region" description="Helical" evidence="6">
    <location>
        <begin position="308"/>
        <end position="326"/>
    </location>
</feature>
<feature type="transmembrane region" description="Helical" evidence="6">
    <location>
        <begin position="104"/>
        <end position="126"/>
    </location>
</feature>
<evidence type="ECO:0000256" key="4">
    <source>
        <dbReference type="ARBA" id="ARBA00022989"/>
    </source>
</evidence>
<proteinExistence type="predicted"/>
<evidence type="ECO:0000256" key="5">
    <source>
        <dbReference type="ARBA" id="ARBA00023136"/>
    </source>
</evidence>
<evidence type="ECO:0000256" key="2">
    <source>
        <dbReference type="ARBA" id="ARBA00022475"/>
    </source>
</evidence>
<protein>
    <submittedName>
        <fullName evidence="7">Permease YjgP/YjgQ family protein</fullName>
    </submittedName>
</protein>
<dbReference type="InParanoid" id="D6Z3E3"/>
<reference evidence="8" key="1">
    <citation type="submission" date="2010-02" db="EMBL/GenBank/DDBJ databases">
        <title>Complete sequence of Desulfurivibrio alkaliphilus AHT2.</title>
        <authorList>
            <consortium name="US DOE Joint Genome Institute"/>
            <person name="Pitluck S."/>
            <person name="Chertkov O."/>
            <person name="Detter J.C."/>
            <person name="Han C."/>
            <person name="Tapia R."/>
            <person name="Larimer F."/>
            <person name="Land M."/>
            <person name="Hauser L."/>
            <person name="Kyrpides N."/>
            <person name="Mikhailova N."/>
            <person name="Sorokin D.Y."/>
            <person name="Muyzer G."/>
            <person name="Woyke T."/>
        </authorList>
    </citation>
    <scope>NUCLEOTIDE SEQUENCE [LARGE SCALE GENOMIC DNA]</scope>
    <source>
        <strain evidence="8">DSM 19089 / UNIQEM U267 / AHT2</strain>
    </source>
</reference>
<evidence type="ECO:0000313" key="7">
    <source>
        <dbReference type="EMBL" id="ADH86068.1"/>
    </source>
</evidence>
<dbReference type="OrthoDB" id="9792188at2"/>
<sequence>MKKIPLLLYTYLLTEMLAPFFAALLVINAILFLGRLIPLLDEIFALGLGLGDFARICLYMSPRLLLFSLPMACMMGVIIAFTRMNGDYEIMALKASGIGLYRMLPPVLLLGAVTALLTLVTATVLIPKSTIATNQLFWHLAKTKVEQGVRPNTFSEGLPQVVLYVEEVTPDNAWRGVYLSDLRDPDHPVTVMAPDGQLQADTAGSRIMLTLHDGTMHRAVQEKTQTIHFGRYHLEIPLTPPAAFADRTGRHGMTQDELRQTAAKLGPEHSRYKTYLIEYHQRLVLPAGAFILAMLGITLTLLSRTPHQALGVPLGLLSFIAYYVLLTAAKTLAEGGQLPLGPAMWLPNLVFAIFTVYLTRKTALELGNPWLERTLEAGSNLLQRLRPTNRPANQRRPA</sequence>
<dbReference type="InterPro" id="IPR005495">
    <property type="entry name" value="LptG/LptF_permease"/>
</dbReference>
<dbReference type="PANTHER" id="PTHR33529">
    <property type="entry name" value="SLR0882 PROTEIN-RELATED"/>
    <property type="match status" value="1"/>
</dbReference>
<dbReference type="KEGG" id="dak:DaAHT2_1373"/>
<dbReference type="Pfam" id="PF03739">
    <property type="entry name" value="LptF_LptG"/>
    <property type="match status" value="1"/>
</dbReference>
<keyword evidence="4 6" id="KW-1133">Transmembrane helix</keyword>
<dbReference type="EMBL" id="CP001940">
    <property type="protein sequence ID" value="ADH86068.1"/>
    <property type="molecule type" value="Genomic_DNA"/>
</dbReference>
<comment type="subcellular location">
    <subcellularLocation>
        <location evidence="1">Cell membrane</location>
        <topology evidence="1">Multi-pass membrane protein</topology>
    </subcellularLocation>
</comment>
<dbReference type="STRING" id="589865.DaAHT2_1373"/>
<feature type="transmembrane region" description="Helical" evidence="6">
    <location>
        <begin position="283"/>
        <end position="302"/>
    </location>
</feature>
<dbReference type="Proteomes" id="UP000001508">
    <property type="component" value="Chromosome"/>
</dbReference>
<gene>
    <name evidence="7" type="ordered locus">DaAHT2_1373</name>
</gene>
<evidence type="ECO:0000256" key="1">
    <source>
        <dbReference type="ARBA" id="ARBA00004651"/>
    </source>
</evidence>
<dbReference type="HOGENOM" id="CLU_028799_3_0_7"/>
<dbReference type="GO" id="GO:0043190">
    <property type="term" value="C:ATP-binding cassette (ABC) transporter complex"/>
    <property type="evidence" value="ECO:0007669"/>
    <property type="project" value="TreeGrafter"/>
</dbReference>
<organism evidence="7 8">
    <name type="scientific">Desulfurivibrio alkaliphilus (strain DSM 19089 / UNIQEM U267 / AHT2)</name>
    <dbReference type="NCBI Taxonomy" id="589865"/>
    <lineage>
        <taxon>Bacteria</taxon>
        <taxon>Pseudomonadati</taxon>
        <taxon>Thermodesulfobacteriota</taxon>
        <taxon>Desulfobulbia</taxon>
        <taxon>Desulfobulbales</taxon>
        <taxon>Desulfobulbaceae</taxon>
        <taxon>Desulfurivibrio</taxon>
    </lineage>
</organism>
<dbReference type="eggNOG" id="COG0795">
    <property type="taxonomic scope" value="Bacteria"/>
</dbReference>
<feature type="transmembrane region" description="Helical" evidence="6">
    <location>
        <begin position="12"/>
        <end position="33"/>
    </location>
</feature>
<accession>D6Z3E3</accession>